<sequence length="758" mass="82336">MIRIALFLCLFQNTLTTMTSSHLSNRREQPLNAETSVKDLGSVLGLESNTNGCEWNTFQVVTIAEGAYIGRDIEIAHRSLELSGQRSSQTTGLGTRIVTSCEPKRKNNADIGDIPTVTGSLFALANSTLSLIWMQFSLVDTSAEAGTARLAVVSSSMLSIWESVLELSRWTSPILVSSSTILETRMESSVVVNTCSISSESGQMAGLVETSAFPDCGASRSVSIVGCSFNSQQVLGKHGIGLSLTRTARRMNGTVGIISSSLIGSSFVNMSSIGSSRQPHLPHLSQKMLGCVVSWTSSHLSGSTIRDVNNGGSVLCSNSSFSSLLPSPNTNPDSSESTATSPSDFSSQPFVDGAFYTFTNDSGNENSIAEFSNCRFTGTAYDIFTSPEYDVMGYPFRPLFFWDYKGSVSIDSCSFTNFIANPFGGGAVLFKAYYPPDHYVFEASLSNFTNCLSKKFGGAVGLKNVGETLVKSCRFENCTETKERYGSQIFEGGGGLSVSRIPSSGQVDLVDCVFADCSAEYGGGVFCDGFPLTLSVVGSRFERCKAFIDPKESSGGGIHAFMPDFAVVIKECEFIECSTATYGAAVYCRLSKDVIITDTLVRKCFSGLTSAIFVYAEDNYENLSFSHLVFDGNSIGAASTSSSNDKCDYDRLTKQIMIDFALHFSSYTDRTFTFEDCFSTVSPYSSGVTDWRGEKIYKEVPSVLYPQNYYEKDYIQIGPYLTDFPTARLNERTGLVELEMKAKTPLTVEKLKLQARNM</sequence>
<evidence type="ECO:0000256" key="1">
    <source>
        <dbReference type="SAM" id="MobiDB-lite"/>
    </source>
</evidence>
<gene>
    <name evidence="3" type="ORF">BLNAU_17221</name>
</gene>
<reference evidence="3 4" key="1">
    <citation type="journal article" date="2022" name="bioRxiv">
        <title>Genomics of Preaxostyla Flagellates Illuminates Evolutionary Transitions and the Path Towards Mitochondrial Loss.</title>
        <authorList>
            <person name="Novak L.V.F."/>
            <person name="Treitli S.C."/>
            <person name="Pyrih J."/>
            <person name="Halakuc P."/>
            <person name="Pipaliya S.V."/>
            <person name="Vacek V."/>
            <person name="Brzon O."/>
            <person name="Soukal P."/>
            <person name="Eme L."/>
            <person name="Dacks J.B."/>
            <person name="Karnkowska A."/>
            <person name="Elias M."/>
            <person name="Hampl V."/>
        </authorList>
    </citation>
    <scope>NUCLEOTIDE SEQUENCE [LARGE SCALE GENOMIC DNA]</scope>
    <source>
        <strain evidence="3">NAU3</strain>
        <tissue evidence="3">Gut</tissue>
    </source>
</reference>
<accession>A0ABQ9XBZ9</accession>
<feature type="region of interest" description="Disordered" evidence="1">
    <location>
        <begin position="323"/>
        <end position="346"/>
    </location>
</feature>
<organism evidence="3 4">
    <name type="scientific">Blattamonas nauphoetae</name>
    <dbReference type="NCBI Taxonomy" id="2049346"/>
    <lineage>
        <taxon>Eukaryota</taxon>
        <taxon>Metamonada</taxon>
        <taxon>Preaxostyla</taxon>
        <taxon>Oxymonadida</taxon>
        <taxon>Blattamonas</taxon>
    </lineage>
</organism>
<feature type="compositionally biased region" description="Polar residues" evidence="1">
    <location>
        <begin position="336"/>
        <end position="346"/>
    </location>
</feature>
<comment type="caution">
    <text evidence="3">The sequence shown here is derived from an EMBL/GenBank/DDBJ whole genome shotgun (WGS) entry which is preliminary data.</text>
</comment>
<dbReference type="Proteomes" id="UP001281761">
    <property type="component" value="Unassembled WGS sequence"/>
</dbReference>
<dbReference type="InterPro" id="IPR011050">
    <property type="entry name" value="Pectin_lyase_fold/virulence"/>
</dbReference>
<proteinExistence type="predicted"/>
<feature type="compositionally biased region" description="Low complexity" evidence="1">
    <location>
        <begin position="323"/>
        <end position="335"/>
    </location>
</feature>
<dbReference type="EMBL" id="JARBJD010000190">
    <property type="protein sequence ID" value="KAK2947801.1"/>
    <property type="molecule type" value="Genomic_DNA"/>
</dbReference>
<evidence type="ECO:0000313" key="4">
    <source>
        <dbReference type="Proteomes" id="UP001281761"/>
    </source>
</evidence>
<keyword evidence="2" id="KW-0732">Signal</keyword>
<dbReference type="SUPFAM" id="SSF51126">
    <property type="entry name" value="Pectin lyase-like"/>
    <property type="match status" value="1"/>
</dbReference>
<evidence type="ECO:0000313" key="3">
    <source>
        <dbReference type="EMBL" id="KAK2947801.1"/>
    </source>
</evidence>
<protein>
    <submittedName>
        <fullName evidence="3">Uncharacterized protein</fullName>
    </submittedName>
</protein>
<name>A0ABQ9XBZ9_9EUKA</name>
<evidence type="ECO:0000256" key="2">
    <source>
        <dbReference type="SAM" id="SignalP"/>
    </source>
</evidence>
<keyword evidence="4" id="KW-1185">Reference proteome</keyword>
<feature type="chain" id="PRO_5046030663" evidence="2">
    <location>
        <begin position="17"/>
        <end position="758"/>
    </location>
</feature>
<feature type="signal peptide" evidence="2">
    <location>
        <begin position="1"/>
        <end position="16"/>
    </location>
</feature>